<name>A0A9N9AD88_9GLOM</name>
<organism evidence="1 2">
    <name type="scientific">Paraglomus occultum</name>
    <dbReference type="NCBI Taxonomy" id="144539"/>
    <lineage>
        <taxon>Eukaryota</taxon>
        <taxon>Fungi</taxon>
        <taxon>Fungi incertae sedis</taxon>
        <taxon>Mucoromycota</taxon>
        <taxon>Glomeromycotina</taxon>
        <taxon>Glomeromycetes</taxon>
        <taxon>Paraglomerales</taxon>
        <taxon>Paraglomeraceae</taxon>
        <taxon>Paraglomus</taxon>
    </lineage>
</organism>
<dbReference type="AlphaFoldDB" id="A0A9N9AD88"/>
<evidence type="ECO:0000313" key="2">
    <source>
        <dbReference type="Proteomes" id="UP000789572"/>
    </source>
</evidence>
<keyword evidence="2" id="KW-1185">Reference proteome</keyword>
<dbReference type="OrthoDB" id="2134184at2759"/>
<gene>
    <name evidence="1" type="ORF">POCULU_LOCUS3832</name>
</gene>
<accession>A0A9N9AD88</accession>
<reference evidence="1" key="1">
    <citation type="submission" date="2021-06" db="EMBL/GenBank/DDBJ databases">
        <authorList>
            <person name="Kallberg Y."/>
            <person name="Tangrot J."/>
            <person name="Rosling A."/>
        </authorList>
    </citation>
    <scope>NUCLEOTIDE SEQUENCE</scope>
    <source>
        <strain evidence="1">IA702</strain>
    </source>
</reference>
<evidence type="ECO:0000313" key="1">
    <source>
        <dbReference type="EMBL" id="CAG8526261.1"/>
    </source>
</evidence>
<dbReference type="EMBL" id="CAJVPJ010000455">
    <property type="protein sequence ID" value="CAG8526261.1"/>
    <property type="molecule type" value="Genomic_DNA"/>
</dbReference>
<comment type="caution">
    <text evidence="1">The sequence shown here is derived from an EMBL/GenBank/DDBJ whole genome shotgun (WGS) entry which is preliminary data.</text>
</comment>
<protein>
    <submittedName>
        <fullName evidence="1">11235_t:CDS:1</fullName>
    </submittedName>
</protein>
<sequence length="207" mass="23670">MPAIPQHVNQLMRIDKLSKEWARTHAQSCAVFSLLVNIETQREATLSFTSNPPSYLDSKTINLLIYKQTGEIADNVLRIHRSLDEFAKIVKSMRMALHEISKLVLASSAKTNIDDALVVSDLSVDSAHLYATRIIDMYEKELAYKRGLVFGGLTLDNVEIVTKVWESWAGQSRINFEVEEDVMDKIKVWQRCGEYANIQRKTVKKRK</sequence>
<dbReference type="Proteomes" id="UP000789572">
    <property type="component" value="Unassembled WGS sequence"/>
</dbReference>
<proteinExistence type="predicted"/>